<evidence type="ECO:0000256" key="3">
    <source>
        <dbReference type="ARBA" id="ARBA00023125"/>
    </source>
</evidence>
<protein>
    <submittedName>
        <fullName evidence="8">Tyrosine-type recombinase/integrase</fullName>
    </submittedName>
</protein>
<dbReference type="PROSITE" id="PS51898">
    <property type="entry name" value="TYR_RECOMBINASE"/>
    <property type="match status" value="1"/>
</dbReference>
<keyword evidence="3 5" id="KW-0238">DNA-binding</keyword>
<evidence type="ECO:0000256" key="5">
    <source>
        <dbReference type="PROSITE-ProRule" id="PRU01248"/>
    </source>
</evidence>
<comment type="similarity">
    <text evidence="1">Belongs to the 'phage' integrase family.</text>
</comment>
<evidence type="ECO:0000256" key="2">
    <source>
        <dbReference type="ARBA" id="ARBA00022908"/>
    </source>
</evidence>
<evidence type="ECO:0000256" key="1">
    <source>
        <dbReference type="ARBA" id="ARBA00008857"/>
    </source>
</evidence>
<proteinExistence type="inferred from homology"/>
<evidence type="ECO:0000256" key="4">
    <source>
        <dbReference type="ARBA" id="ARBA00023172"/>
    </source>
</evidence>
<dbReference type="Gene3D" id="1.10.443.10">
    <property type="entry name" value="Intergrase catalytic core"/>
    <property type="match status" value="1"/>
</dbReference>
<evidence type="ECO:0000313" key="8">
    <source>
        <dbReference type="EMBL" id="UVO09342.1"/>
    </source>
</evidence>
<gene>
    <name evidence="8" type="ORF">LW347_05040</name>
</gene>
<dbReference type="InterPro" id="IPR044068">
    <property type="entry name" value="CB"/>
</dbReference>
<dbReference type="GO" id="GO:0015074">
    <property type="term" value="P:DNA integration"/>
    <property type="evidence" value="ECO:0007669"/>
    <property type="project" value="UniProtKB-KW"/>
</dbReference>
<dbReference type="InterPro" id="IPR011010">
    <property type="entry name" value="DNA_brk_join_enz"/>
</dbReference>
<keyword evidence="4" id="KW-0233">DNA recombination</keyword>
<dbReference type="RefSeq" id="WP_258884412.1">
    <property type="nucleotide sequence ID" value="NZ_CP090065.1"/>
</dbReference>
<dbReference type="Pfam" id="PF00589">
    <property type="entry name" value="Phage_integrase"/>
    <property type="match status" value="1"/>
</dbReference>
<dbReference type="GO" id="GO:0003677">
    <property type="term" value="F:DNA binding"/>
    <property type="evidence" value="ECO:0007669"/>
    <property type="project" value="UniProtKB-UniRule"/>
</dbReference>
<dbReference type="InterPro" id="IPR013762">
    <property type="entry name" value="Integrase-like_cat_sf"/>
</dbReference>
<dbReference type="InterPro" id="IPR025269">
    <property type="entry name" value="SAM-like_dom"/>
</dbReference>
<accession>A0AAE9NTJ5</accession>
<dbReference type="Proteomes" id="UP001059272">
    <property type="component" value="Chromosome"/>
</dbReference>
<dbReference type="PANTHER" id="PTHR30349:SF41">
    <property type="entry name" value="INTEGRASE_RECOMBINASE PROTEIN MJ0367-RELATED"/>
    <property type="match status" value="1"/>
</dbReference>
<dbReference type="PROSITE" id="PS51900">
    <property type="entry name" value="CB"/>
    <property type="match status" value="1"/>
</dbReference>
<dbReference type="Pfam" id="PF13102">
    <property type="entry name" value="Phage_int_SAM_5"/>
    <property type="match status" value="1"/>
</dbReference>
<dbReference type="GO" id="GO:0006310">
    <property type="term" value="P:DNA recombination"/>
    <property type="evidence" value="ECO:0007669"/>
    <property type="project" value="UniProtKB-KW"/>
</dbReference>
<dbReference type="SUPFAM" id="SSF56349">
    <property type="entry name" value="DNA breaking-rejoining enzymes"/>
    <property type="match status" value="1"/>
</dbReference>
<feature type="domain" description="Tyr recombinase" evidence="6">
    <location>
        <begin position="106"/>
        <end position="310"/>
    </location>
</feature>
<dbReference type="InterPro" id="IPR010998">
    <property type="entry name" value="Integrase_recombinase_N"/>
</dbReference>
<dbReference type="Gene3D" id="1.10.150.130">
    <property type="match status" value="1"/>
</dbReference>
<name>A0AAE9NTJ5_9GAMM</name>
<dbReference type="PANTHER" id="PTHR30349">
    <property type="entry name" value="PHAGE INTEGRASE-RELATED"/>
    <property type="match status" value="1"/>
</dbReference>
<dbReference type="AlphaFoldDB" id="A0AAE9NTJ5"/>
<evidence type="ECO:0000259" key="7">
    <source>
        <dbReference type="PROSITE" id="PS51900"/>
    </source>
</evidence>
<reference evidence="8" key="1">
    <citation type="submission" date="2021-12" db="EMBL/GenBank/DDBJ databases">
        <title>Genome sequence of novel Pectobacterium sp. causing blackleg.</title>
        <authorList>
            <person name="Wang J."/>
        </authorList>
    </citation>
    <scope>NUCLEOTIDE SEQUENCE</scope>
    <source>
        <strain evidence="8">BY21311</strain>
    </source>
</reference>
<dbReference type="InterPro" id="IPR002104">
    <property type="entry name" value="Integrase_catalytic"/>
</dbReference>
<dbReference type="CDD" id="cd00397">
    <property type="entry name" value="DNA_BRE_C"/>
    <property type="match status" value="1"/>
</dbReference>
<feature type="domain" description="Core-binding (CB)" evidence="7">
    <location>
        <begin position="3"/>
        <end position="84"/>
    </location>
</feature>
<evidence type="ECO:0000259" key="6">
    <source>
        <dbReference type="PROSITE" id="PS51898"/>
    </source>
</evidence>
<organism evidence="8 9">
    <name type="scientific">Pectobacterium polonicum</name>
    <dbReference type="NCBI Taxonomy" id="2485124"/>
    <lineage>
        <taxon>Bacteria</taxon>
        <taxon>Pseudomonadati</taxon>
        <taxon>Pseudomonadota</taxon>
        <taxon>Gammaproteobacteria</taxon>
        <taxon>Enterobacterales</taxon>
        <taxon>Pectobacteriaceae</taxon>
        <taxon>Pectobacterium</taxon>
    </lineage>
</organism>
<sequence length="340" mass="40138">MTVTYEDIIQDYFFSKPLRPATEISYKKVLNLFLRFTGEKVLPADVDRHTVLSWRRHLLNERQLSTITWNNRVAHMRAIFNHAMKYDFVQMKENPFNSVVARPDVKRKKTLSEEQIRKIYLVMEAREEKEFEDCDFRSALRPAWFWLTVIDTLRYTGMRQNQLLHIRLEDVNLDEGWINLRPEASKNHKEHIVPITTLLRPRLERLYHAALNQDSNMGDQLFNVHLFKGRKSNVSKSMDPPPMRAFFRRLSVECRCTISPHRFRHTIATEMMKSPDRNLKIVQTLLGHSNVSVTLEYVEGNMDIVRNALEQEFGRKSMRVAGAVLPAQYDENLVIFFTQD</sequence>
<dbReference type="EMBL" id="CP090065">
    <property type="protein sequence ID" value="UVO09342.1"/>
    <property type="molecule type" value="Genomic_DNA"/>
</dbReference>
<keyword evidence="2" id="KW-0229">DNA integration</keyword>
<evidence type="ECO:0000313" key="9">
    <source>
        <dbReference type="Proteomes" id="UP001059272"/>
    </source>
</evidence>
<dbReference type="InterPro" id="IPR050090">
    <property type="entry name" value="Tyrosine_recombinase_XerCD"/>
</dbReference>
<dbReference type="KEGG" id="ppoo:LW347_05040"/>